<protein>
    <submittedName>
        <fullName evidence="10">Atypical chemokine receptor 3b</fullName>
    </submittedName>
</protein>
<keyword evidence="5 8" id="KW-0472">Membrane</keyword>
<evidence type="ECO:0000256" key="3">
    <source>
        <dbReference type="ARBA" id="ARBA00022989"/>
    </source>
</evidence>
<feature type="transmembrane region" description="Helical" evidence="8">
    <location>
        <begin position="126"/>
        <end position="145"/>
    </location>
</feature>
<dbReference type="Ensembl" id="ENSSPAT00000000957.1">
    <property type="protein sequence ID" value="ENSSPAP00000000944.1"/>
    <property type="gene ID" value="ENSSPAG00000000724.1"/>
</dbReference>
<dbReference type="PANTHER" id="PTHR10489:SF931">
    <property type="entry name" value="ATYPICAL CHEMOKINE RECEPTOR 3"/>
    <property type="match status" value="1"/>
</dbReference>
<dbReference type="STRING" id="144197.ENSSPAP00000000944"/>
<dbReference type="GO" id="GO:0006955">
    <property type="term" value="P:immune response"/>
    <property type="evidence" value="ECO:0007669"/>
    <property type="project" value="TreeGrafter"/>
</dbReference>
<feature type="transmembrane region" description="Helical" evidence="8">
    <location>
        <begin position="51"/>
        <end position="74"/>
    </location>
</feature>
<gene>
    <name evidence="10" type="primary">ACKR3</name>
</gene>
<feature type="transmembrane region" description="Helical" evidence="8">
    <location>
        <begin position="165"/>
        <end position="185"/>
    </location>
</feature>
<dbReference type="GO" id="GO:0016493">
    <property type="term" value="F:C-C chemokine receptor activity"/>
    <property type="evidence" value="ECO:0007669"/>
    <property type="project" value="TreeGrafter"/>
</dbReference>
<evidence type="ECO:0000313" key="10">
    <source>
        <dbReference type="Ensembl" id="ENSSPAP00000000944.1"/>
    </source>
</evidence>
<name>A0A3B4Z2N0_9TELE</name>
<feature type="domain" description="G-protein coupled receptors family 1 profile" evidence="9">
    <location>
        <begin position="61"/>
        <end position="312"/>
    </location>
</feature>
<keyword evidence="6" id="KW-0675">Receptor</keyword>
<dbReference type="InterPro" id="IPR050119">
    <property type="entry name" value="CCR1-9-like"/>
</dbReference>
<evidence type="ECO:0000256" key="5">
    <source>
        <dbReference type="ARBA" id="ARBA00023136"/>
    </source>
</evidence>
<dbReference type="GeneTree" id="ENSGT01130000278323"/>
<evidence type="ECO:0000256" key="6">
    <source>
        <dbReference type="ARBA" id="ARBA00023170"/>
    </source>
</evidence>
<keyword evidence="4" id="KW-0297">G-protein coupled receptor</keyword>
<dbReference type="AlphaFoldDB" id="A0A3B4Z2N0"/>
<evidence type="ECO:0000259" key="9">
    <source>
        <dbReference type="PROSITE" id="PS50262"/>
    </source>
</evidence>
<dbReference type="PRINTS" id="PR00237">
    <property type="entry name" value="GPCRRHODOPSN"/>
</dbReference>
<dbReference type="GO" id="GO:0001764">
    <property type="term" value="P:neuron migration"/>
    <property type="evidence" value="ECO:0007669"/>
    <property type="project" value="Ensembl"/>
</dbReference>
<evidence type="ECO:0000256" key="7">
    <source>
        <dbReference type="ARBA" id="ARBA00023224"/>
    </source>
</evidence>
<dbReference type="GO" id="GO:0015026">
    <property type="term" value="F:coreceptor activity"/>
    <property type="evidence" value="ECO:0007669"/>
    <property type="project" value="InterPro"/>
</dbReference>
<feature type="transmembrane region" description="Helical" evidence="8">
    <location>
        <begin position="216"/>
        <end position="239"/>
    </location>
</feature>
<evidence type="ECO:0000256" key="1">
    <source>
        <dbReference type="ARBA" id="ARBA00004370"/>
    </source>
</evidence>
<dbReference type="Gene3D" id="1.20.1070.10">
    <property type="entry name" value="Rhodopsin 7-helix transmembrane proteins"/>
    <property type="match status" value="1"/>
</dbReference>
<dbReference type="GO" id="GO:0048920">
    <property type="term" value="P:posterior lateral line neuromast primordium migration"/>
    <property type="evidence" value="ECO:0007669"/>
    <property type="project" value="Ensembl"/>
</dbReference>
<sequence>LLLVCGSGVPVTAMSLNAADLSELLELWAELNLTELNVSRVEALRCSGSPALLPALSVLYAAIFLLGVAANALVLWAERRRCETRLYVVNLAAADLVVVATLPLWVTSLLRGGRWPFGFAVCKLAHLLFGVSLFASIFFLACIAADRLLSLRAAAGRGRKLQRRLVCLLVWSAALAASAPDTFFLQLVKSTQHDGAVCRPVYPSDSPRRWTAGVQLSFFVLGFALPFPVMAVCYLQVAAAPPGSDRQRRVALGYVVAFAACWLPFHAVLLLDSLALLGALSFSCRLENFLDAALRLTQCCSLLHCCVNPVLYGSLGRRRAAAVFRYSAKSGLSGASDSSAQTVDSSVPT</sequence>
<dbReference type="GO" id="GO:0019722">
    <property type="term" value="P:calcium-mediated signaling"/>
    <property type="evidence" value="ECO:0007669"/>
    <property type="project" value="TreeGrafter"/>
</dbReference>
<dbReference type="GO" id="GO:0007204">
    <property type="term" value="P:positive regulation of cytosolic calcium ion concentration"/>
    <property type="evidence" value="ECO:0007669"/>
    <property type="project" value="TreeGrafter"/>
</dbReference>
<dbReference type="GO" id="GO:0009897">
    <property type="term" value="C:external side of plasma membrane"/>
    <property type="evidence" value="ECO:0007669"/>
    <property type="project" value="TreeGrafter"/>
</dbReference>
<feature type="transmembrane region" description="Helical" evidence="8">
    <location>
        <begin position="251"/>
        <end position="280"/>
    </location>
</feature>
<comment type="subcellular location">
    <subcellularLocation>
        <location evidence="1">Membrane</location>
    </subcellularLocation>
</comment>
<evidence type="ECO:0000256" key="2">
    <source>
        <dbReference type="ARBA" id="ARBA00022692"/>
    </source>
</evidence>
<keyword evidence="7" id="KW-0807">Transducer</keyword>
<dbReference type="GO" id="GO:0001570">
    <property type="term" value="P:vasculogenesis"/>
    <property type="evidence" value="ECO:0007669"/>
    <property type="project" value="Ensembl"/>
</dbReference>
<dbReference type="InterPro" id="IPR000276">
    <property type="entry name" value="GPCR_Rhodpsn"/>
</dbReference>
<dbReference type="InterPro" id="IPR001416">
    <property type="entry name" value="ACKR3"/>
</dbReference>
<dbReference type="PANTHER" id="PTHR10489">
    <property type="entry name" value="CELL ADHESION MOLECULE"/>
    <property type="match status" value="1"/>
</dbReference>
<dbReference type="Pfam" id="PF00001">
    <property type="entry name" value="7tm_1"/>
    <property type="match status" value="1"/>
</dbReference>
<proteinExistence type="predicted"/>
<dbReference type="PRINTS" id="PR00646">
    <property type="entry name" value="RDC1ORPHANR"/>
</dbReference>
<dbReference type="SUPFAM" id="SSF81321">
    <property type="entry name" value="Family A G protein-coupled receptor-like"/>
    <property type="match status" value="1"/>
</dbReference>
<evidence type="ECO:0000256" key="8">
    <source>
        <dbReference type="SAM" id="Phobius"/>
    </source>
</evidence>
<dbReference type="InterPro" id="IPR017452">
    <property type="entry name" value="GPCR_Rhodpsn_7TM"/>
</dbReference>
<dbReference type="PROSITE" id="PS50262">
    <property type="entry name" value="G_PROTEIN_RECEP_F1_2"/>
    <property type="match status" value="1"/>
</dbReference>
<organism evidence="10">
    <name type="scientific">Stegastes partitus</name>
    <name type="common">bicolor damselfish</name>
    <dbReference type="NCBI Taxonomy" id="144197"/>
    <lineage>
        <taxon>Eukaryota</taxon>
        <taxon>Metazoa</taxon>
        <taxon>Chordata</taxon>
        <taxon>Craniata</taxon>
        <taxon>Vertebrata</taxon>
        <taxon>Euteleostomi</taxon>
        <taxon>Actinopterygii</taxon>
        <taxon>Neopterygii</taxon>
        <taxon>Teleostei</taxon>
        <taxon>Neoteleostei</taxon>
        <taxon>Acanthomorphata</taxon>
        <taxon>Ovalentaria</taxon>
        <taxon>Pomacentridae</taxon>
        <taxon>Stegastes</taxon>
    </lineage>
</organism>
<dbReference type="GO" id="GO:0008354">
    <property type="term" value="P:germ cell migration"/>
    <property type="evidence" value="ECO:0007669"/>
    <property type="project" value="Ensembl"/>
</dbReference>
<dbReference type="GO" id="GO:0019957">
    <property type="term" value="F:C-C chemokine binding"/>
    <property type="evidence" value="ECO:0007669"/>
    <property type="project" value="TreeGrafter"/>
</dbReference>
<feature type="transmembrane region" description="Helical" evidence="8">
    <location>
        <begin position="86"/>
        <end position="106"/>
    </location>
</feature>
<keyword evidence="2 8" id="KW-0812">Transmembrane</keyword>
<dbReference type="GO" id="GO:0001525">
    <property type="term" value="P:angiogenesis"/>
    <property type="evidence" value="ECO:0007669"/>
    <property type="project" value="Ensembl"/>
</dbReference>
<evidence type="ECO:0000256" key="4">
    <source>
        <dbReference type="ARBA" id="ARBA00023040"/>
    </source>
</evidence>
<keyword evidence="3 8" id="KW-1133">Transmembrane helix</keyword>
<accession>A0A3B4Z2N0</accession>
<dbReference type="GO" id="GO:0021730">
    <property type="term" value="P:trigeminal sensory nucleus development"/>
    <property type="evidence" value="ECO:0007669"/>
    <property type="project" value="Ensembl"/>
</dbReference>
<reference evidence="10" key="1">
    <citation type="submission" date="2023-09" db="UniProtKB">
        <authorList>
            <consortium name="Ensembl"/>
        </authorList>
    </citation>
    <scope>IDENTIFICATION</scope>
</reference>
<dbReference type="GO" id="GO:0060326">
    <property type="term" value="P:cell chemotaxis"/>
    <property type="evidence" value="ECO:0007669"/>
    <property type="project" value="TreeGrafter"/>
</dbReference>